<feature type="domain" description="IPT/TIG" evidence="3">
    <location>
        <begin position="4467"/>
        <end position="4555"/>
    </location>
</feature>
<dbReference type="InterPro" id="IPR014756">
    <property type="entry name" value="Ig_E-set"/>
</dbReference>
<evidence type="ECO:0000256" key="1">
    <source>
        <dbReference type="ARBA" id="ARBA00022729"/>
    </source>
</evidence>
<reference evidence="4 5" key="1">
    <citation type="submission" date="2017-07" db="EMBL/GenBank/DDBJ databases">
        <title>Annotated genome sequence of Bacterioplanes sanyensis isolated from Red Sea.</title>
        <authorList>
            <person name="Rehman Z.U."/>
        </authorList>
    </citation>
    <scope>NUCLEOTIDE SEQUENCE [LARGE SCALE GENOMIC DNA]</scope>
    <source>
        <strain evidence="4 5">NV9</strain>
    </source>
</reference>
<dbReference type="KEGG" id="bsan:CHH28_16470"/>
<dbReference type="InterPro" id="IPR002909">
    <property type="entry name" value="IPT_dom"/>
</dbReference>
<dbReference type="Pfam" id="PF08309">
    <property type="entry name" value="LVIVD"/>
    <property type="match status" value="4"/>
</dbReference>
<dbReference type="SMART" id="SM00429">
    <property type="entry name" value="IPT"/>
    <property type="match status" value="3"/>
</dbReference>
<dbReference type="SUPFAM" id="SSF51004">
    <property type="entry name" value="C-terminal (heme d1) domain of cytochrome cd1-nitrite reductase"/>
    <property type="match status" value="1"/>
</dbReference>
<keyword evidence="1" id="KW-0732">Signal</keyword>
<dbReference type="InterPro" id="IPR032812">
    <property type="entry name" value="SbsA_Ig"/>
</dbReference>
<dbReference type="Proteomes" id="UP000202440">
    <property type="component" value="Chromosome"/>
</dbReference>
<dbReference type="CDD" id="cd00603">
    <property type="entry name" value="IPT_PCSR"/>
    <property type="match status" value="1"/>
</dbReference>
<proteinExistence type="predicted"/>
<dbReference type="CDD" id="cd00102">
    <property type="entry name" value="IPT"/>
    <property type="match status" value="2"/>
</dbReference>
<feature type="domain" description="IPT/TIG" evidence="3">
    <location>
        <begin position="5156"/>
        <end position="5246"/>
    </location>
</feature>
<feature type="domain" description="IPT/TIG" evidence="3">
    <location>
        <begin position="3641"/>
        <end position="3730"/>
    </location>
</feature>
<dbReference type="SUPFAM" id="SSF50969">
    <property type="entry name" value="YVTN repeat-like/Quinoprotein amine dehydrogenase"/>
    <property type="match status" value="1"/>
</dbReference>
<dbReference type="OrthoDB" id="6721831at2"/>
<dbReference type="Pfam" id="PF13205">
    <property type="entry name" value="Big_5"/>
    <property type="match status" value="1"/>
</dbReference>
<feature type="region of interest" description="Disordered" evidence="2">
    <location>
        <begin position="4594"/>
        <end position="4628"/>
    </location>
</feature>
<dbReference type="RefSeq" id="WP_094061343.1">
    <property type="nucleotide sequence ID" value="NZ_CP022530.1"/>
</dbReference>
<dbReference type="PANTHER" id="PTHR46769">
    <property type="entry name" value="POLYCYSTIC KIDNEY AND HEPATIC DISEASE 1 (AUTOSOMAL RECESSIVE)-LIKE 1"/>
    <property type="match status" value="1"/>
</dbReference>
<protein>
    <recommendedName>
        <fullName evidence="3">IPT/TIG domain-containing protein</fullName>
    </recommendedName>
</protein>
<evidence type="ECO:0000313" key="4">
    <source>
        <dbReference type="EMBL" id="ASP40172.1"/>
    </source>
</evidence>
<dbReference type="PANTHER" id="PTHR46769:SF2">
    <property type="entry name" value="FIBROCYSTIN-L ISOFORM 2 PRECURSOR-RELATED"/>
    <property type="match status" value="1"/>
</dbReference>
<dbReference type="InterPro" id="IPR013211">
    <property type="entry name" value="LVIVD"/>
</dbReference>
<feature type="compositionally biased region" description="Low complexity" evidence="2">
    <location>
        <begin position="4609"/>
        <end position="4622"/>
    </location>
</feature>
<evidence type="ECO:0000256" key="2">
    <source>
        <dbReference type="SAM" id="MobiDB-lite"/>
    </source>
</evidence>
<dbReference type="Pfam" id="PF01833">
    <property type="entry name" value="TIG"/>
    <property type="match status" value="2"/>
</dbReference>
<name>A0A222FNB1_9GAMM</name>
<gene>
    <name evidence="4" type="ORF">CHH28_16470</name>
</gene>
<organism evidence="4 5">
    <name type="scientific">Bacterioplanes sanyensis</name>
    <dbReference type="NCBI Taxonomy" id="1249553"/>
    <lineage>
        <taxon>Bacteria</taxon>
        <taxon>Pseudomonadati</taxon>
        <taxon>Pseudomonadota</taxon>
        <taxon>Gammaproteobacteria</taxon>
        <taxon>Oceanospirillales</taxon>
        <taxon>Oceanospirillaceae</taxon>
        <taxon>Bacterioplanes</taxon>
    </lineage>
</organism>
<dbReference type="EMBL" id="CP022530">
    <property type="protein sequence ID" value="ASP40172.1"/>
    <property type="molecule type" value="Genomic_DNA"/>
</dbReference>
<dbReference type="Gene3D" id="2.60.40.10">
    <property type="entry name" value="Immunoglobulins"/>
    <property type="match status" value="7"/>
</dbReference>
<dbReference type="InterPro" id="IPR011048">
    <property type="entry name" value="Haem_d1_sf"/>
</dbReference>
<evidence type="ECO:0000259" key="3">
    <source>
        <dbReference type="SMART" id="SM00429"/>
    </source>
</evidence>
<accession>A0A222FNB1</accession>
<dbReference type="InterPro" id="IPR011044">
    <property type="entry name" value="Quino_amine_DH_bsu"/>
</dbReference>
<dbReference type="InterPro" id="IPR013783">
    <property type="entry name" value="Ig-like_fold"/>
</dbReference>
<dbReference type="SUPFAM" id="SSF81296">
    <property type="entry name" value="E set domains"/>
    <property type="match status" value="2"/>
</dbReference>
<sequence length="5309" mass="581054">MFKGLSCGIFLCAVAVTSIASQYDLRLDSPLRSPTDLVSVSFLAKDCENLTRLEVNSDDVEVSAENTHSIDGGGCVVKGIETHLSSGSIGVQVYRGSESDYYQENYSVETVAPSLALLGSSVSGSEGQQSLRLVFEAHDDTDIAYLDVDVSGVKASDIRNNGGVVNSDAVPPFLSYSSRHFPAPGTNEVNVSAVFDRQLDASTLAGDGILIINAVAVDASGNSQTISEYRYTGDSIEDELQSLSYPVDKLFLTSILDRIQLTPNALFKYRGEVVLLGSDSGLSYSVSDDGIIGVDGQGVLYLKEETPTTGNIVISHTDGLSISVPVEVDLSKTVERFVWAEGPVLSGLNTLHELPVIAVEYDDGSSRVLEKSFPLNLSYPQEAQSFLMGDGKRVGSKVELLDSDPLSITVSSPRIPGVESVLELVVEDAPPKVTVTGGGRIEVGENLSLMAQTQDDVGIDSVSFWRDGSKLLTLERPPFELNLNVSDSMDGQSFQFYALATDSKGQETQSEIVTVRVNADPEGEHPGHFVESPSSQLPVVEQSDYWYRAAYHLGKEGELDGTESSSIRSIKLLLDDEEVGLIRYPMLEVRMIPNDEGKLEKHVYEVWQTQLTAQEVAVSETSLALAAEMQLKNGAVYKDDSRLIRIVENREPEAKLEAPVDNVQVPAGATINVTGYVVDDTLLQGTRVSLLIDGDEVDSRYVRAPDDKDLFDVNKPYTLPQKYKGSFNEHREAFKFEYETSEDDLGDEVDFRVVASDRHGLITKTVTRTVVVIEDQKPSVSVIAPVPSQYITEGETVRFQAKAADDIDVSYVEFYVDGSLLERVEAMPYMVSYSAPESIDHEQVLEFSAKAYDNKGQVGDSQTVKVTLGHDDIPPVIDWVSPQINTLEGEEKVARVPEDSTQVVKLVGSDNVGISKLTVRGLKKTEQGYRLTTDVDHEETLDLTTIPNSLNQYSAILLLDTPKLEASNTLGYASYPVHFEARDRNDNTSKSTVVVRVDKNQGARIEELTVLDSKLYSNETLGVSLIASDDVAVYSIRYRLLAGDQEITALTQYAEQDFVPNSNLAHTLNLDLSHFNIANQAAELRLEVTVYDQHELSHGQFGHQSKTISILEDSDPPKGSIVSPLQGSELLLEDLNTLVVRISDETGIESASLSWEGQTFWSMPDEGKGRLYKKSISTDLKARICQSASGCSVDDVLIELAVRDIHDNRRTSNWRYRIVDDEKPSVSVRLPAQGGRYYEGERVPISLVANDDYQIKEVGYIVYRNGQELFRKALSEVDSAEAGVYYNGSYRVISAKQGPVSVKGYAIDNRGQEAKTDIAIEVIADNTPPSITVIKPDQKNLAARPGSSASIVVNALDDKYVPAIIWEGFTKATNIKAVLTLPDGSQQLLPWAVIGSTSSTEQIKVPNPGTFGEVLYVEQHKRQFKGSFKVSEALVAYEGETLELRFSVADNGDNRVESDVYYLEILKDTEAPVISWEPKPEKVLQFSDLITSITAVDDTAMADLSLEIGNEDDGFTLLANKGKADADEEGTRLKLHSVAIGYEEFFANYVGSSVGLRVKASDTAGNVAYASATLHVTEDARPSVVLNSSKPESLLKNALSMSHVSVLDDSSELVETLVLGSDLTGFNSVRHAQVRFTTNSRDVVLGKDRTLNSQSVSYENVHVALAYDEYSGDSLVFGASDNPTLVFKNGELKLFRDAVQRPIRQLPASLNADTVDVEITSLSQCGAVYSGSVLASELAEVIEEYVGSDTHSIELAIHSSQSPVKKITQYKSRAYAAYPRAIEEFTAYGDYAAQKFDTVFEIEDQNSATGLAALYVGMAADVSEAISGRQFVLKHLVDDIESMNVFALALDRKSHRRSEAPLLDLGALEFIADVASPSLEVSSSVGRILPKERLEFPLSITDSSYNIEDVSLSLNGERLLGHRLAFGDNSSQLMYEHPANLVSGVQQLSFDVLDGSGNPTSHTIDLIAENDKEPTIEWQLFSDSYDELTDKTRLNYAEFWVKHGDVFTTEFSLADDVGLYSYQLFKLARDGSRTPVSDQILYEKGCGELWEKRDQPQVGVRFNEYRSTEYLAVVEDVNGKQDSIKFIVHPKENIQPQVQFVAPKDGQYIVSGAKRLLAVLAFTDDDDLDPEKHLALYIDGQQLRQSKEPVKYNNGSPEVQEAFGRMYDALESKYTQAIAQRYASYQSANAGTYTYVFEMPEGITRVTEDLKLRATVTDVEGVSSSQEITLSVAPDETRPEVKLWRPERSYSPVESTDFTVRFSAYDNVAVSNIVMREGYGVAKPDGSYIEPVYGDVLINIANIPSGDANPSSTENIDTPKYERIVSVPTIADALRAIDETLGDAYDAADSQGMLEQFNESHRLDYWVKFEVTDSNGNTREHVERFAIQVDERPVVDIAEPLPGAFAVEGDQLYVNVHAFDDVGLTYVRLWAYHGEKEETLISEMKLTGGPYNYLVDVPEFDHDTPANNKLTLVVEALDTYGKKYGDLDNHRVFERLSLKIVEDEKPVIAIASPLSDAEPYTEGQHVVVEVNATDDIGIDQVVLNIDGLITGDVVQVDRKYPYEFVFKLPYGQAGTPVKLSATVTELNYAGKTPQQVSTLDETLVNVIKDIDEPVITLISPTMGDSNAIVELQDLPYDAEVDDNVEVAQVRFDILVEGKVVASALNTAPPYFGYFPIRTIADYLDLENPPEELSATFKVTAVDGAGNESDVSTQLLIKKNQPPVISEILALDHRGLKIGSGNIEDGLTHGRQIVISAVAKDDQGGGDGIDEIELYKLDAAGDAQLIDKDYAAPFQYHYSINDVVGKELTFRARAKDTSGLWSDISGELKFVVNPNAPPTVEIIKPFNDQSAIIEGQSLEMVAKVSDDLGADAIERVDFYMNDIFVETSYQNMTQSADLSAAENKYQVYITLPEGADGAVLQAIAYDREGLEGKSAPRFIKQVDDTVQPKPYILAPVDGDIVTIASADQPVKLRVAVEDIGNPVDRHVYMKFVREARLEDGSWKILASDTVELAYNDALLDSGEQHSEPENYYYIYNGSYSNGAIFSHDDSAVQRVRAEAWVETPSDLIPTVVHASNEVGMAFSRRYFIQPASEISSRGFGHQVYYTAVDQFFEHGRHGPLMTAWSTASPYNSETGIGNTYAPQASQTGLYTLGLANLDEQSEGVTYAFSENLNGAAEVFSGSITEILADDGVVYAAKSGEPDAGYSAAPAAGGGDPLGLFGEPEANPTPGIGASAAFVQGDGLSSEISKDSNTGRIDDYANAELLIFNRQNGDNQFGLPYLLKGRIDLPHAQVYGFDVEDELALVANGDGGVIAFNVHDLSMPYRIGFVKPDGYARDVVIDGEYAYIAASHQGVVVVDIRKPSLPVVAEYDTFGIANRLDIEGDYLYVANMAGNGLTADLEVVNISDPQNPEHVYSYAATHGREDYVLDGIYDVEVVGGLAYITVNYSDQEDKPAQSVVEVIDVTQERQYEYFETRNAVTHSSPDFGDIGARGITASYNEVYVASGKQGIGELELNSLTILNHAPFHNEKNVALGLSAIDIRVSHAIKLNQELSEYVSVWEGLSGLGENISDQFRIDLVTVVGEALDTSRHIRLTPKQGVSLEAASSYVVRIEPGLEPLTGGAMSQAYEFRFDTLTDANAVVPDIQALSPNKVSTQGNEELTITGHFFQGVEQVFIADREALILNLELINSDDGLYKLVVKTPANYAGAATVKVVNEWGVEDAIVGTLVYADDLRISNVSPAVVRVDQPGENERVEIIGYGFTPSVQVTAYPVGQPEKAKVNWVDNEHIVLKSGETLLWTIPQFDEPYRGFVTLEIADDKGNKVVLPRALFFGSLVVDTTLRTRSKSEPGLPRKRADADKLLLNPALLPLGKVEQLVSDPELSMIYVLGSPRGKLYDESAFNAESLNEIYSRGWISLLHYDRAKVSETMAPMHGLGYYNTPADLSPAAMHLVGDYLYVVAHGLNFSGFDTTYEGRDWLLVYDAVKALPGSGDGVEQTDGLNRSFIHAIPLPSDMQNSSSPNSRIGYLIDHKDSLLIVGEKGHRVHVLSLQNPARPGLIHTLDSVVIEGGKVDFAVADLYVQGDELFVKQQHRSAWQVFDLTKASIPQVASLGKYSALASTALVDQHIVGDFETFQRRTSADWTQLGQLELYGAQLYSRAWSHASAHSTAAVKLNAKGCRQNSQRTYLSLVDYSDKGNMRILDSLLLPDGKLAEQEDENGELEVVLNGLGNSTCSSYAPTDLLYTDDGLLISVSVNSDNSLIQVVDSHLQELVTTWPEHGAERVALDTEIRLLWTLPIDNVDDVAQYVSLLKDVGEDQAQAVTFELRIATDNARTLILTPQQPLEANSQYRIELSSDVRSRRTTGLTDVNIQFSTAAYSGENLTWLGMQKGSVSTQGETLYFDLKGANNPEFYFAGKLSEVTRTELLDNGATRYYVTVPPGQIGAVLVEIIDQDGRWYRNVGGLVYVEPLHLKSISPAQGSLEGGQKVVIESDGLPADVSQIQVFFGNFLADVDDYQLLDADRLEVTTPANPIGVVDVRIQLTDNQHDVLEQAYRYLQPIQSEIKVSSPTAMAIDPSHTYMMVASGSELRIVNIDPSKWTGDNKDDDDNNDQTNWDDQTDGDTNLRNPLNPDDLRRLIDLDGDGIDDRIVFNWRVDSSYTILGVQGYFERGRDLVYLTLAQPAGGDSDRNYINSKLVVLAIDDDFGNAQVVRELPLPGNLARGILVENNQLLVAMGDAGLGLVDAYIPAKAYLMDWAELAARWPVLGVDRTSSDYQGQPVYATVSGHWRHGTVGLDNSEIAGDGGFHMVSRDASGMTEIASLDIPASDVIVRNEIAYLAAGDRGIVAVDIANPLAPKVLTRLSDIGKVHDIAISGHILYAALGERGILAIDITQPTQLQAVSGLDVFNGLVSHLVTALPYSVVSGGKNSNTGAIQVIKDSELKLFRVDPANRILDYDADGLLKAIFRFSKDIDLHPQNAQYFRVLDEQGNAIAADVVINGNQAEVSLKDPAQFNVGDRLVYHIDAGVTAAKPITETSLIRLYELKNSQQVELVYRGRSANRLWIDSVLPRRQLVGEPLDITASVHGIPLDKVRVKAWMGPHEIAIDRIESNDDQERVGILYGHLPAVSVAGYYDVVVEIERYGVWERVSLLGAIAIDNPIELADVTPQWGPLRGGTRIEVTGKGFEPGNSVVEGLSMLIGSAPVTDIDVISSKKLIAYTPRGNVGPRRVMVQNRYGQSDTLASGFGYGLRSLSFTKAAYTVPTDVIVDQHTGVAASTAGFFITNFGPYDLDTWMRQSSVVGGESSPMHCAR</sequence>
<keyword evidence="5" id="KW-1185">Reference proteome</keyword>
<dbReference type="Pfam" id="PF17957">
    <property type="entry name" value="Big_7"/>
    <property type="match status" value="2"/>
</dbReference>
<evidence type="ECO:0000313" key="5">
    <source>
        <dbReference type="Proteomes" id="UP000202440"/>
    </source>
</evidence>
<dbReference type="InterPro" id="IPR052387">
    <property type="entry name" value="Fibrocystin"/>
</dbReference>